<dbReference type="InterPro" id="IPR039722">
    <property type="entry name" value="Upf3"/>
</dbReference>
<evidence type="ECO:0000256" key="2">
    <source>
        <dbReference type="ARBA" id="ARBA00005991"/>
    </source>
</evidence>
<organism evidence="7 8">
    <name type="scientific">Coemansia javaensis</name>
    <dbReference type="NCBI Taxonomy" id="2761396"/>
    <lineage>
        <taxon>Eukaryota</taxon>
        <taxon>Fungi</taxon>
        <taxon>Fungi incertae sedis</taxon>
        <taxon>Zoopagomycota</taxon>
        <taxon>Kickxellomycotina</taxon>
        <taxon>Kickxellomycetes</taxon>
        <taxon>Kickxellales</taxon>
        <taxon>Kickxellaceae</taxon>
        <taxon>Coemansia</taxon>
    </lineage>
</organism>
<keyword evidence="3" id="KW-0866">Nonsense-mediated mRNA decay</keyword>
<dbReference type="Proteomes" id="UP001140217">
    <property type="component" value="Unassembled WGS sequence"/>
</dbReference>
<evidence type="ECO:0000313" key="8">
    <source>
        <dbReference type="Proteomes" id="UP001140217"/>
    </source>
</evidence>
<keyword evidence="8" id="KW-1185">Reference proteome</keyword>
<evidence type="ECO:0000313" key="7">
    <source>
        <dbReference type="EMBL" id="KAJ2777881.1"/>
    </source>
</evidence>
<evidence type="ECO:0000256" key="1">
    <source>
        <dbReference type="ARBA" id="ARBA00004123"/>
    </source>
</evidence>
<dbReference type="PANTHER" id="PTHR13112">
    <property type="entry name" value="UPF3 REGULATOR OF NONSENSE TRANSCRIPTS-LIKE PROTEIN"/>
    <property type="match status" value="1"/>
</dbReference>
<dbReference type="Pfam" id="PF03467">
    <property type="entry name" value="Smg4_UPF3"/>
    <property type="match status" value="1"/>
</dbReference>
<dbReference type="GO" id="GO:0000184">
    <property type="term" value="P:nuclear-transcribed mRNA catabolic process, nonsense-mediated decay"/>
    <property type="evidence" value="ECO:0007669"/>
    <property type="project" value="UniProtKB-KW"/>
</dbReference>
<evidence type="ECO:0000256" key="3">
    <source>
        <dbReference type="ARBA" id="ARBA00023161"/>
    </source>
</evidence>
<sequence>MCRQPLLWPEDRDEKAPNVSPLGPVKAVAVDVYESAATARLDAAPYWRQFVPGKQHRSRKPVEPSRAYILFATAAEAEHFHKGFHGHVFGKDGVNMRAVVELAAFQGVPSEAPPDPLAGTIDDDPDFCRFLGADDAAVPAALETPRAASYAAAAGAEDTTPLIRYLREMKGTPGRSSDEAPKPVLPRPAADNATKKRRRNR</sequence>
<dbReference type="InterPro" id="IPR012677">
    <property type="entry name" value="Nucleotide-bd_a/b_plait_sf"/>
</dbReference>
<dbReference type="SUPFAM" id="SSF54928">
    <property type="entry name" value="RNA-binding domain, RBD"/>
    <property type="match status" value="1"/>
</dbReference>
<dbReference type="GO" id="GO:0004105">
    <property type="term" value="F:choline-phosphate cytidylyltransferase activity"/>
    <property type="evidence" value="ECO:0007669"/>
    <property type="project" value="UniProtKB-EC"/>
</dbReference>
<keyword evidence="4" id="KW-0539">Nucleus</keyword>
<feature type="compositionally biased region" description="Basic and acidic residues" evidence="5">
    <location>
        <begin position="166"/>
        <end position="181"/>
    </location>
</feature>
<comment type="similarity">
    <text evidence="2">Belongs to the RENT3 family.</text>
</comment>
<name>A0A9W8LFL5_9FUNG</name>
<feature type="region of interest" description="Disordered" evidence="5">
    <location>
        <begin position="1"/>
        <end position="21"/>
    </location>
</feature>
<dbReference type="EMBL" id="JANBUL010000262">
    <property type="protein sequence ID" value="KAJ2777881.1"/>
    <property type="molecule type" value="Genomic_DNA"/>
</dbReference>
<evidence type="ECO:0000259" key="6">
    <source>
        <dbReference type="Pfam" id="PF03467"/>
    </source>
</evidence>
<dbReference type="OrthoDB" id="18087at2759"/>
<dbReference type="EC" id="2.7.7.15" evidence="7"/>
<protein>
    <submittedName>
        <fullName evidence="7">Regulator of nonsense transcripts 3B</fullName>
        <ecNumber evidence="7">2.7.7.15</ecNumber>
    </submittedName>
</protein>
<evidence type="ECO:0000256" key="5">
    <source>
        <dbReference type="SAM" id="MobiDB-lite"/>
    </source>
</evidence>
<dbReference type="GO" id="GO:0045727">
    <property type="term" value="P:positive regulation of translation"/>
    <property type="evidence" value="ECO:0007669"/>
    <property type="project" value="TreeGrafter"/>
</dbReference>
<keyword evidence="7" id="KW-0548">Nucleotidyltransferase</keyword>
<dbReference type="GO" id="GO:0005737">
    <property type="term" value="C:cytoplasm"/>
    <property type="evidence" value="ECO:0007669"/>
    <property type="project" value="TreeGrafter"/>
</dbReference>
<gene>
    <name evidence="7" type="primary">UPF3B</name>
    <name evidence="7" type="ORF">H4R18_004921</name>
</gene>
<keyword evidence="7" id="KW-0808">Transferase</keyword>
<dbReference type="GO" id="GO:0005730">
    <property type="term" value="C:nucleolus"/>
    <property type="evidence" value="ECO:0007669"/>
    <property type="project" value="TreeGrafter"/>
</dbReference>
<accession>A0A9W8LFL5</accession>
<proteinExistence type="inferred from homology"/>
<dbReference type="CDD" id="cd12455">
    <property type="entry name" value="RRM_like_Smg4_UPF3"/>
    <property type="match status" value="1"/>
</dbReference>
<dbReference type="InterPro" id="IPR035979">
    <property type="entry name" value="RBD_domain_sf"/>
</dbReference>
<dbReference type="PANTHER" id="PTHR13112:SF0">
    <property type="entry name" value="FI21285P1"/>
    <property type="match status" value="1"/>
</dbReference>
<dbReference type="GO" id="GO:0003729">
    <property type="term" value="F:mRNA binding"/>
    <property type="evidence" value="ECO:0007669"/>
    <property type="project" value="TreeGrafter"/>
</dbReference>
<feature type="region of interest" description="Disordered" evidence="5">
    <location>
        <begin position="166"/>
        <end position="201"/>
    </location>
</feature>
<comment type="caution">
    <text evidence="7">The sequence shown here is derived from an EMBL/GenBank/DDBJ whole genome shotgun (WGS) entry which is preliminary data.</text>
</comment>
<comment type="subcellular location">
    <subcellularLocation>
        <location evidence="1">Nucleus</location>
    </subcellularLocation>
</comment>
<feature type="domain" description="UPF3" evidence="6">
    <location>
        <begin position="44"/>
        <end position="170"/>
    </location>
</feature>
<reference evidence="7" key="1">
    <citation type="submission" date="2022-07" db="EMBL/GenBank/DDBJ databases">
        <title>Phylogenomic reconstructions and comparative analyses of Kickxellomycotina fungi.</title>
        <authorList>
            <person name="Reynolds N.K."/>
            <person name="Stajich J.E."/>
            <person name="Barry K."/>
            <person name="Grigoriev I.V."/>
            <person name="Crous P."/>
            <person name="Smith M.E."/>
        </authorList>
    </citation>
    <scope>NUCLEOTIDE SEQUENCE</scope>
    <source>
        <strain evidence="7">NBRC 105414</strain>
    </source>
</reference>
<dbReference type="Gene3D" id="3.30.70.330">
    <property type="match status" value="1"/>
</dbReference>
<dbReference type="AlphaFoldDB" id="A0A9W8LFL5"/>
<dbReference type="InterPro" id="IPR005120">
    <property type="entry name" value="UPF3_dom"/>
</dbReference>
<evidence type="ECO:0000256" key="4">
    <source>
        <dbReference type="ARBA" id="ARBA00023242"/>
    </source>
</evidence>